<organism evidence="5 6">
    <name type="scientific">Kordiimonas sediminis</name>
    <dbReference type="NCBI Taxonomy" id="1735581"/>
    <lineage>
        <taxon>Bacteria</taxon>
        <taxon>Pseudomonadati</taxon>
        <taxon>Pseudomonadota</taxon>
        <taxon>Alphaproteobacteria</taxon>
        <taxon>Kordiimonadales</taxon>
        <taxon>Kordiimonadaceae</taxon>
        <taxon>Kordiimonas</taxon>
    </lineage>
</organism>
<dbReference type="GO" id="GO:0016020">
    <property type="term" value="C:membrane"/>
    <property type="evidence" value="ECO:0007669"/>
    <property type="project" value="TreeGrafter"/>
</dbReference>
<dbReference type="PRINTS" id="PR00080">
    <property type="entry name" value="SDRFAMILY"/>
</dbReference>
<evidence type="ECO:0000313" key="5">
    <source>
        <dbReference type="EMBL" id="GHF30451.1"/>
    </source>
</evidence>
<reference evidence="5" key="1">
    <citation type="journal article" date="2014" name="Int. J. Syst. Evol. Microbiol.">
        <title>Complete genome sequence of Corynebacterium casei LMG S-19264T (=DSM 44701T), isolated from a smear-ripened cheese.</title>
        <authorList>
            <consortium name="US DOE Joint Genome Institute (JGI-PGF)"/>
            <person name="Walter F."/>
            <person name="Albersmeier A."/>
            <person name="Kalinowski J."/>
            <person name="Ruckert C."/>
        </authorList>
    </citation>
    <scope>NUCLEOTIDE SEQUENCE</scope>
    <source>
        <strain evidence="5">KCTC 42590</strain>
    </source>
</reference>
<dbReference type="InterPro" id="IPR036291">
    <property type="entry name" value="NAD(P)-bd_dom_sf"/>
</dbReference>
<dbReference type="FunFam" id="3.40.50.720:FF:000084">
    <property type="entry name" value="Short-chain dehydrogenase reductase"/>
    <property type="match status" value="1"/>
</dbReference>
<comment type="similarity">
    <text evidence="1 3">Belongs to the short-chain dehydrogenases/reductases (SDR) family.</text>
</comment>
<dbReference type="InterPro" id="IPR002347">
    <property type="entry name" value="SDR_fam"/>
</dbReference>
<dbReference type="Proteomes" id="UP000630923">
    <property type="component" value="Unassembled WGS sequence"/>
</dbReference>
<evidence type="ECO:0000259" key="4">
    <source>
        <dbReference type="SMART" id="SM00822"/>
    </source>
</evidence>
<proteinExistence type="inferred from homology"/>
<dbReference type="GO" id="GO:0016491">
    <property type="term" value="F:oxidoreductase activity"/>
    <property type="evidence" value="ECO:0007669"/>
    <property type="project" value="UniProtKB-KW"/>
</dbReference>
<keyword evidence="6" id="KW-1185">Reference proteome</keyword>
<dbReference type="PANTHER" id="PTHR44196">
    <property type="entry name" value="DEHYDROGENASE/REDUCTASE SDR FAMILY MEMBER 7B"/>
    <property type="match status" value="1"/>
</dbReference>
<evidence type="ECO:0000256" key="1">
    <source>
        <dbReference type="ARBA" id="ARBA00006484"/>
    </source>
</evidence>
<accession>A0A919AYX8</accession>
<feature type="domain" description="Ketoreductase" evidence="4">
    <location>
        <begin position="3"/>
        <end position="187"/>
    </location>
</feature>
<dbReference type="Pfam" id="PF00106">
    <property type="entry name" value="adh_short"/>
    <property type="match status" value="1"/>
</dbReference>
<gene>
    <name evidence="5" type="ORF">GCM10017044_27290</name>
</gene>
<dbReference type="Gene3D" id="3.40.50.720">
    <property type="entry name" value="NAD(P)-binding Rossmann-like Domain"/>
    <property type="match status" value="1"/>
</dbReference>
<protein>
    <submittedName>
        <fullName evidence="5">Short-chain dehydrogenase</fullName>
    </submittedName>
</protein>
<sequence>MIKTAFITGAASGIGRALAENLANSGVALYLTDVNEAGLKDVQKDLQDRQVNVQIGVLDVSDRAAFEDHAKRAVETIGDIDIVFNNAGVSLSDMVHTGSYEDYHWLMDINFWGVVHGTKAFLDDMLARKTGHIVNISSVFGLVGVPSQSAYCAAKHAVKGFNESLYYELIGTGVQVHSVHPGGIDTNIVVNGRQKQNLSGKVSTDDVQENFKPQAITTPAKAAETIMNGVRKGEYKILIGPDARALDRMSRWFPKLWQKLFYKRATKDIQRAS</sequence>
<keyword evidence="2" id="KW-0560">Oxidoreductase</keyword>
<evidence type="ECO:0000256" key="3">
    <source>
        <dbReference type="RuleBase" id="RU000363"/>
    </source>
</evidence>
<dbReference type="AlphaFoldDB" id="A0A919AYX8"/>
<comment type="caution">
    <text evidence="5">The sequence shown here is derived from an EMBL/GenBank/DDBJ whole genome shotgun (WGS) entry which is preliminary data.</text>
</comment>
<dbReference type="SUPFAM" id="SSF51735">
    <property type="entry name" value="NAD(P)-binding Rossmann-fold domains"/>
    <property type="match status" value="1"/>
</dbReference>
<dbReference type="SMART" id="SM00822">
    <property type="entry name" value="PKS_KR"/>
    <property type="match status" value="1"/>
</dbReference>
<dbReference type="RefSeq" id="WP_191253886.1">
    <property type="nucleotide sequence ID" value="NZ_BNCI01000002.1"/>
</dbReference>
<name>A0A919AYX8_9PROT</name>
<dbReference type="PRINTS" id="PR00081">
    <property type="entry name" value="GDHRDH"/>
</dbReference>
<evidence type="ECO:0000313" key="6">
    <source>
        <dbReference type="Proteomes" id="UP000630923"/>
    </source>
</evidence>
<reference evidence="5" key="2">
    <citation type="submission" date="2020-09" db="EMBL/GenBank/DDBJ databases">
        <authorList>
            <person name="Sun Q."/>
            <person name="Kim S."/>
        </authorList>
    </citation>
    <scope>NUCLEOTIDE SEQUENCE</scope>
    <source>
        <strain evidence="5">KCTC 42590</strain>
    </source>
</reference>
<dbReference type="InterPro" id="IPR057326">
    <property type="entry name" value="KR_dom"/>
</dbReference>
<dbReference type="PANTHER" id="PTHR44196:SF1">
    <property type="entry name" value="DEHYDROGENASE_REDUCTASE SDR FAMILY MEMBER 7B"/>
    <property type="match status" value="1"/>
</dbReference>
<dbReference type="EMBL" id="BNCI01000002">
    <property type="protein sequence ID" value="GHF30451.1"/>
    <property type="molecule type" value="Genomic_DNA"/>
</dbReference>
<evidence type="ECO:0000256" key="2">
    <source>
        <dbReference type="ARBA" id="ARBA00023002"/>
    </source>
</evidence>